<reference evidence="2 3" key="1">
    <citation type="submission" date="2010-04" db="EMBL/GenBank/DDBJ databases">
        <authorList>
            <person name="Muzny D."/>
            <person name="Qin X."/>
            <person name="Deng J."/>
            <person name="Jiang H."/>
            <person name="Liu Y."/>
            <person name="Qu J."/>
            <person name="Song X.-Z."/>
            <person name="Zhang L."/>
            <person name="Thornton R."/>
            <person name="Coyle M."/>
            <person name="Francisco L."/>
            <person name="Jackson L."/>
            <person name="Javaid M."/>
            <person name="Korchina V."/>
            <person name="Kovar C."/>
            <person name="Mata R."/>
            <person name="Mathew T."/>
            <person name="Ngo R."/>
            <person name="Nguyen L."/>
            <person name="Nguyen N."/>
            <person name="Okwuonu G."/>
            <person name="Ongeri F."/>
            <person name="Pham C."/>
            <person name="Simmons D."/>
            <person name="Wilczek-Boney K."/>
            <person name="Hale W."/>
            <person name="Jakkamsetti A."/>
            <person name="Pham P."/>
            <person name="Ruth R."/>
            <person name="San Lucas F."/>
            <person name="Warren J."/>
            <person name="Zhang J."/>
            <person name="Zhao Z."/>
            <person name="Zhou C."/>
            <person name="Zhu D."/>
            <person name="Lee S."/>
            <person name="Bess C."/>
            <person name="Blankenburg K."/>
            <person name="Forbes L."/>
            <person name="Fu Q."/>
            <person name="Gubbala S."/>
            <person name="Hirani K."/>
            <person name="Jayaseelan J.C."/>
            <person name="Lara F."/>
            <person name="Munidasa M."/>
            <person name="Palculict T."/>
            <person name="Patil S."/>
            <person name="Pu L.-L."/>
            <person name="Saada N."/>
            <person name="Tang L."/>
            <person name="Weissenberger G."/>
            <person name="Zhu Y."/>
            <person name="Hemphill L."/>
            <person name="Shang Y."/>
            <person name="Youmans B."/>
            <person name="Ayvaz T."/>
            <person name="Ross M."/>
            <person name="Santibanez J."/>
            <person name="Aqrawi P."/>
            <person name="Gross S."/>
            <person name="Joshi V."/>
            <person name="Fowler G."/>
            <person name="Nazareth L."/>
            <person name="Reid J."/>
            <person name="Worley K."/>
            <person name="Petrosino J."/>
            <person name="Highlander S."/>
            <person name="Gibbs R."/>
        </authorList>
    </citation>
    <scope>NUCLEOTIDE SEQUENCE [LARGE SCALE GENOMIC DNA]</scope>
    <source>
        <strain evidence="2 3">ATCC BAA-614</strain>
    </source>
</reference>
<evidence type="ECO:0000313" key="3">
    <source>
        <dbReference type="Proteomes" id="UP000003653"/>
    </source>
</evidence>
<evidence type="ECO:0000256" key="1">
    <source>
        <dbReference type="SAM" id="MobiDB-lite"/>
    </source>
</evidence>
<evidence type="ECO:0000313" key="2">
    <source>
        <dbReference type="EMBL" id="EFG73931.1"/>
    </source>
</evidence>
<name>D5PJ27_9MYCO</name>
<organism evidence="2 3">
    <name type="scientific">Mycobacterium parascrofulaceum ATCC BAA-614</name>
    <dbReference type="NCBI Taxonomy" id="525368"/>
    <lineage>
        <taxon>Bacteria</taxon>
        <taxon>Bacillati</taxon>
        <taxon>Actinomycetota</taxon>
        <taxon>Actinomycetes</taxon>
        <taxon>Mycobacteriales</taxon>
        <taxon>Mycobacteriaceae</taxon>
        <taxon>Mycobacterium</taxon>
        <taxon>Mycobacterium simiae complex</taxon>
    </lineage>
</organism>
<dbReference type="Proteomes" id="UP000003653">
    <property type="component" value="Unassembled WGS sequence"/>
</dbReference>
<proteinExistence type="predicted"/>
<sequence>MRYTASQTTAQIARATRTAGCRPRGNAAGAESLPHWSQWPHQSREAR</sequence>
<dbReference type="HOGENOM" id="CLU_3170496_0_0_11"/>
<protein>
    <submittedName>
        <fullName evidence="2">Uncharacterized protein</fullName>
    </submittedName>
</protein>
<feature type="compositionally biased region" description="Low complexity" evidence="1">
    <location>
        <begin position="1"/>
        <end position="19"/>
    </location>
</feature>
<comment type="caution">
    <text evidence="2">The sequence shown here is derived from an EMBL/GenBank/DDBJ whole genome shotgun (WGS) entry which is preliminary data.</text>
</comment>
<feature type="region of interest" description="Disordered" evidence="1">
    <location>
        <begin position="1"/>
        <end position="47"/>
    </location>
</feature>
<keyword evidence="3" id="KW-1185">Reference proteome</keyword>
<gene>
    <name evidence="2" type="ORF">HMPREF0591_6171</name>
</gene>
<accession>D5PJ27</accession>
<dbReference type="AlphaFoldDB" id="D5PJ27"/>
<dbReference type="EMBL" id="ADNV01000391">
    <property type="protein sequence ID" value="EFG73931.1"/>
    <property type="molecule type" value="Genomic_DNA"/>
</dbReference>